<keyword evidence="4" id="KW-0378">Hydrolase</keyword>
<feature type="region of interest" description="Disordered" evidence="1">
    <location>
        <begin position="151"/>
        <end position="172"/>
    </location>
</feature>
<dbReference type="Pfam" id="PF00565">
    <property type="entry name" value="SNase"/>
    <property type="match status" value="1"/>
</dbReference>
<keyword evidence="2" id="KW-0732">Signal</keyword>
<keyword evidence="5" id="KW-1185">Reference proteome</keyword>
<dbReference type="Pfam" id="PF05901">
    <property type="entry name" value="Excalibur"/>
    <property type="match status" value="1"/>
</dbReference>
<keyword evidence="4" id="KW-0255">Endonuclease</keyword>
<evidence type="ECO:0000313" key="5">
    <source>
        <dbReference type="Proteomes" id="UP000265800"/>
    </source>
</evidence>
<dbReference type="Proteomes" id="UP000265800">
    <property type="component" value="Unassembled WGS sequence"/>
</dbReference>
<dbReference type="EC" id="3.1.-.-" evidence="4"/>
<evidence type="ECO:0000313" key="4">
    <source>
        <dbReference type="EMBL" id="RIH90148.1"/>
    </source>
</evidence>
<dbReference type="SUPFAM" id="SSF50199">
    <property type="entry name" value="Staphylococcal nuclease"/>
    <property type="match status" value="1"/>
</dbReference>
<dbReference type="GO" id="GO:0004519">
    <property type="term" value="F:endonuclease activity"/>
    <property type="evidence" value="ECO:0007669"/>
    <property type="project" value="UniProtKB-KW"/>
</dbReference>
<dbReference type="InterPro" id="IPR035437">
    <property type="entry name" value="SNase_OB-fold_sf"/>
</dbReference>
<reference evidence="4 5" key="1">
    <citation type="submission" date="2018-08" db="EMBL/GenBank/DDBJ databases">
        <title>Meiothermus luteus KCTC 52599 genome sequencing project.</title>
        <authorList>
            <person name="Da Costa M.S."/>
            <person name="Albuquerque L."/>
            <person name="Raposo P."/>
            <person name="Froufe H.J.C."/>
            <person name="Barroso C.S."/>
            <person name="Egas C."/>
        </authorList>
    </citation>
    <scope>NUCLEOTIDE SEQUENCE [LARGE SCALE GENOMIC DNA]</scope>
    <source>
        <strain evidence="4 5">KCTC 52599</strain>
    </source>
</reference>
<evidence type="ECO:0000256" key="1">
    <source>
        <dbReference type="SAM" id="MobiDB-lite"/>
    </source>
</evidence>
<dbReference type="OrthoDB" id="4376109at2"/>
<dbReference type="PROSITE" id="PS50830">
    <property type="entry name" value="TNASE_3"/>
    <property type="match status" value="1"/>
</dbReference>
<gene>
    <name evidence="4" type="primary">yokF</name>
    <name evidence="4" type="ORF">Mlute_00070</name>
</gene>
<keyword evidence="4" id="KW-0540">Nuclease</keyword>
<dbReference type="Gene3D" id="2.40.50.90">
    <property type="match status" value="1"/>
</dbReference>
<dbReference type="GO" id="GO:0016787">
    <property type="term" value="F:hydrolase activity"/>
    <property type="evidence" value="ECO:0007669"/>
    <property type="project" value="UniProtKB-KW"/>
</dbReference>
<dbReference type="PANTHER" id="PTHR12302:SF26">
    <property type="entry name" value="BLR1266 PROTEIN"/>
    <property type="match status" value="1"/>
</dbReference>
<accession>A0A399F1R5</accession>
<feature type="region of interest" description="Disordered" evidence="1">
    <location>
        <begin position="190"/>
        <end position="212"/>
    </location>
</feature>
<feature type="compositionally biased region" description="Basic and acidic residues" evidence="1">
    <location>
        <begin position="200"/>
        <end position="212"/>
    </location>
</feature>
<organism evidence="4 5">
    <name type="scientific">Meiothermus luteus</name>
    <dbReference type="NCBI Taxonomy" id="2026184"/>
    <lineage>
        <taxon>Bacteria</taxon>
        <taxon>Thermotogati</taxon>
        <taxon>Deinococcota</taxon>
        <taxon>Deinococci</taxon>
        <taxon>Thermales</taxon>
        <taxon>Thermaceae</taxon>
        <taxon>Meiothermus</taxon>
    </lineage>
</organism>
<protein>
    <submittedName>
        <fullName evidence="4">SPBc2 prophage-derived endonuclease YokF</fullName>
        <ecNumber evidence="4">3.1.-.-</ecNumber>
    </submittedName>
</protein>
<dbReference type="SMART" id="SM00318">
    <property type="entry name" value="SNc"/>
    <property type="match status" value="1"/>
</dbReference>
<dbReference type="EMBL" id="QWKZ01000001">
    <property type="protein sequence ID" value="RIH90148.1"/>
    <property type="molecule type" value="Genomic_DNA"/>
</dbReference>
<feature type="signal peptide" evidence="2">
    <location>
        <begin position="1"/>
        <end position="17"/>
    </location>
</feature>
<evidence type="ECO:0000256" key="2">
    <source>
        <dbReference type="SAM" id="SignalP"/>
    </source>
</evidence>
<dbReference type="InterPro" id="IPR008613">
    <property type="entry name" value="Excalibur_Ca-bd_domain"/>
</dbReference>
<dbReference type="PANTHER" id="PTHR12302">
    <property type="entry name" value="EBNA2 BINDING PROTEIN P100"/>
    <property type="match status" value="1"/>
</dbReference>
<proteinExistence type="predicted"/>
<feature type="chain" id="PRO_5017371412" evidence="2">
    <location>
        <begin position="18"/>
        <end position="212"/>
    </location>
</feature>
<feature type="domain" description="TNase-like" evidence="3">
    <location>
        <begin position="27"/>
        <end position="143"/>
    </location>
</feature>
<dbReference type="AlphaFoldDB" id="A0A399F1R5"/>
<dbReference type="InterPro" id="IPR016071">
    <property type="entry name" value="Staphylococal_nuclease_OB-fold"/>
</dbReference>
<sequence>MLRLFVALLTLLSLAQAQQTLTGRASVIDGDTLEVQGVRIRLWGIDAVESSQTCLDASGKAWPCGRRAAFALADFLGQRTVRCERRDTDRYGRMVAVCYVGGIEINRWLVEQGWALAYVRYGGSVYLDAQRQAQALKRGIWQGRFTPPWEYRRNPANPPSAGAPRSPATPPSSVYYRSCAEARAAGAAPLYRGQPGYRPGLDRDGDGVACER</sequence>
<comment type="caution">
    <text evidence="4">The sequence shown here is derived from an EMBL/GenBank/DDBJ whole genome shotgun (WGS) entry which is preliminary data.</text>
</comment>
<dbReference type="SMART" id="SM00894">
    <property type="entry name" value="Excalibur"/>
    <property type="match status" value="1"/>
</dbReference>
<evidence type="ECO:0000259" key="3">
    <source>
        <dbReference type="PROSITE" id="PS50830"/>
    </source>
</evidence>
<name>A0A399F1R5_9DEIN</name>
<dbReference type="RefSeq" id="WP_119358794.1">
    <property type="nucleotide sequence ID" value="NZ_QWKZ01000001.1"/>
</dbReference>